<evidence type="ECO:0008006" key="3">
    <source>
        <dbReference type="Google" id="ProtNLM"/>
    </source>
</evidence>
<evidence type="ECO:0000313" key="1">
    <source>
        <dbReference type="EMBL" id="TQM65477.1"/>
    </source>
</evidence>
<dbReference type="AlphaFoldDB" id="A0A543I4I3"/>
<proteinExistence type="predicted"/>
<protein>
    <recommendedName>
        <fullName evidence="3">DUF3052 family protein</fullName>
    </recommendedName>
</protein>
<accession>A0A543I4I3</accession>
<organism evidence="1 2">
    <name type="scientific">Klugiella xanthotipulae</name>
    <dbReference type="NCBI Taxonomy" id="244735"/>
    <lineage>
        <taxon>Bacteria</taxon>
        <taxon>Bacillati</taxon>
        <taxon>Actinomycetota</taxon>
        <taxon>Actinomycetes</taxon>
        <taxon>Micrococcales</taxon>
        <taxon>Microbacteriaceae</taxon>
        <taxon>Klugiella</taxon>
    </lineage>
</organism>
<keyword evidence="2" id="KW-1185">Reference proteome</keyword>
<dbReference type="Proteomes" id="UP000318331">
    <property type="component" value="Unassembled WGS sequence"/>
</dbReference>
<dbReference type="OrthoDB" id="9800461at2"/>
<name>A0A543I4I3_9MICO</name>
<dbReference type="RefSeq" id="WP_141915247.1">
    <property type="nucleotide sequence ID" value="NZ_BAAAYS010000013.1"/>
</dbReference>
<evidence type="ECO:0000313" key="2">
    <source>
        <dbReference type="Proteomes" id="UP000318331"/>
    </source>
</evidence>
<dbReference type="EMBL" id="VFPN01000001">
    <property type="protein sequence ID" value="TQM65477.1"/>
    <property type="molecule type" value="Genomic_DNA"/>
</dbReference>
<comment type="caution">
    <text evidence="1">The sequence shown here is derived from an EMBL/GenBank/DDBJ whole genome shotgun (WGS) entry which is preliminary data.</text>
</comment>
<reference evidence="1 2" key="1">
    <citation type="submission" date="2019-06" db="EMBL/GenBank/DDBJ databases">
        <title>Sequencing the genomes of 1000 actinobacteria strains.</title>
        <authorList>
            <person name="Klenk H.-P."/>
        </authorList>
    </citation>
    <scope>NUCLEOTIDE SEQUENCE [LARGE SCALE GENOMIC DNA]</scope>
    <source>
        <strain evidence="1 2">DSM 18031</strain>
    </source>
</reference>
<gene>
    <name evidence="1" type="ORF">FB466_0280</name>
</gene>
<sequence>MMPAKTNAERLLIKPGDRVWIMGSGADLHTLVEPLPLDARATTSPSTGASVAITFLRDTGDLPGGLDGHLNALAHVDAVWIGFPLGEDTEITEDLLNQHLWQRGWRTIDRVSLSGAWAALRARRQTVQELAATGAE</sequence>